<reference evidence="4 5" key="1">
    <citation type="submission" date="2020-07" db="EMBL/GenBank/DDBJ databases">
        <title>Sequencing the genomes of 1000 actinobacteria strains.</title>
        <authorList>
            <person name="Klenk H.-P."/>
        </authorList>
    </citation>
    <scope>NUCLEOTIDE SEQUENCE [LARGE SCALE GENOMIC DNA]</scope>
    <source>
        <strain evidence="4 5">DSM 7487</strain>
    </source>
</reference>
<dbReference type="InterPro" id="IPR012074">
    <property type="entry name" value="GAF_ANTAR"/>
</dbReference>
<dbReference type="InterPro" id="IPR005561">
    <property type="entry name" value="ANTAR"/>
</dbReference>
<comment type="caution">
    <text evidence="4">The sequence shown here is derived from an EMBL/GenBank/DDBJ whole genome shotgun (WGS) entry which is preliminary data.</text>
</comment>
<evidence type="ECO:0000313" key="4">
    <source>
        <dbReference type="EMBL" id="NYD23746.1"/>
    </source>
</evidence>
<keyword evidence="1" id="KW-0805">Transcription regulation</keyword>
<dbReference type="Proteomes" id="UP000521922">
    <property type="component" value="Unassembled WGS sequence"/>
</dbReference>
<dbReference type="RefSeq" id="WP_179753681.1">
    <property type="nucleotide sequence ID" value="NZ_BAAAGN010000003.1"/>
</dbReference>
<evidence type="ECO:0000313" key="5">
    <source>
        <dbReference type="Proteomes" id="UP000521922"/>
    </source>
</evidence>
<dbReference type="SMART" id="SM01012">
    <property type="entry name" value="ANTAR"/>
    <property type="match status" value="1"/>
</dbReference>
<dbReference type="Gene3D" id="3.30.450.40">
    <property type="match status" value="1"/>
</dbReference>
<dbReference type="AlphaFoldDB" id="A0A7Y9DNK6"/>
<feature type="domain" description="ANTAR" evidence="3">
    <location>
        <begin position="166"/>
        <end position="227"/>
    </location>
</feature>
<organism evidence="4 5">
    <name type="scientific">Kineococcus aurantiacus</name>
    <dbReference type="NCBI Taxonomy" id="37633"/>
    <lineage>
        <taxon>Bacteria</taxon>
        <taxon>Bacillati</taxon>
        <taxon>Actinomycetota</taxon>
        <taxon>Actinomycetes</taxon>
        <taxon>Kineosporiales</taxon>
        <taxon>Kineosporiaceae</taxon>
        <taxon>Kineococcus</taxon>
    </lineage>
</organism>
<proteinExistence type="predicted"/>
<evidence type="ECO:0000256" key="1">
    <source>
        <dbReference type="ARBA" id="ARBA00023015"/>
    </source>
</evidence>
<dbReference type="Gene3D" id="1.10.10.10">
    <property type="entry name" value="Winged helix-like DNA-binding domain superfamily/Winged helix DNA-binding domain"/>
    <property type="match status" value="1"/>
</dbReference>
<evidence type="ECO:0000256" key="2">
    <source>
        <dbReference type="ARBA" id="ARBA00023163"/>
    </source>
</evidence>
<keyword evidence="2" id="KW-0804">Transcription</keyword>
<dbReference type="EMBL" id="JACCBB010000001">
    <property type="protein sequence ID" value="NYD23746.1"/>
    <property type="molecule type" value="Genomic_DNA"/>
</dbReference>
<dbReference type="PROSITE" id="PS50921">
    <property type="entry name" value="ANTAR"/>
    <property type="match status" value="1"/>
</dbReference>
<accession>A0A7Y9DNK6</accession>
<gene>
    <name evidence="4" type="ORF">BJ968_003286</name>
</gene>
<dbReference type="PIRSF" id="PIRSF036625">
    <property type="entry name" value="GAF_ANTAR"/>
    <property type="match status" value="1"/>
</dbReference>
<dbReference type="SMART" id="SM00065">
    <property type="entry name" value="GAF"/>
    <property type="match status" value="1"/>
</dbReference>
<dbReference type="GO" id="GO:0003723">
    <property type="term" value="F:RNA binding"/>
    <property type="evidence" value="ECO:0007669"/>
    <property type="project" value="InterPro"/>
</dbReference>
<dbReference type="Pfam" id="PF03861">
    <property type="entry name" value="ANTAR"/>
    <property type="match status" value="1"/>
</dbReference>
<dbReference type="InterPro" id="IPR029016">
    <property type="entry name" value="GAF-like_dom_sf"/>
</dbReference>
<name>A0A7Y9DNK6_9ACTN</name>
<sequence>MPLALEAALLELGRLLLDQPLPAVLRRVADLAVESVPGADDVSITLLRKGEPQTVVFHGALAAELDERQYGLGYGPCVAAAQAGATVRIDDTAGDDAFPHFSAVAARRGVRSVVAVGLPDPDRCQGAINAYCLAATGRQAVPEEAQRALELFAQYAAVALGNAAALARAGERAQNLQVAMQSRAVIEQAKGVLIARHGLDAEAAFEHLALLSQRANRKLRDIAAEIVDGARSAAGR</sequence>
<keyword evidence="5" id="KW-1185">Reference proteome</keyword>
<dbReference type="InterPro" id="IPR036388">
    <property type="entry name" value="WH-like_DNA-bd_sf"/>
</dbReference>
<dbReference type="Pfam" id="PF13185">
    <property type="entry name" value="GAF_2"/>
    <property type="match status" value="1"/>
</dbReference>
<protein>
    <submittedName>
        <fullName evidence="4">GAF domain-containing protein</fullName>
    </submittedName>
</protein>
<evidence type="ECO:0000259" key="3">
    <source>
        <dbReference type="PROSITE" id="PS50921"/>
    </source>
</evidence>
<dbReference type="InterPro" id="IPR003018">
    <property type="entry name" value="GAF"/>
</dbReference>
<dbReference type="SUPFAM" id="SSF55781">
    <property type="entry name" value="GAF domain-like"/>
    <property type="match status" value="1"/>
</dbReference>